<gene>
    <name evidence="1" type="ORF">BDV96DRAFT_259211</name>
</gene>
<dbReference type="EMBL" id="ML977346">
    <property type="protein sequence ID" value="KAF2108727.1"/>
    <property type="molecule type" value="Genomic_DNA"/>
</dbReference>
<dbReference type="AlphaFoldDB" id="A0A6A5YQN5"/>
<proteinExistence type="predicted"/>
<protein>
    <submittedName>
        <fullName evidence="1">Uncharacterized protein</fullName>
    </submittedName>
</protein>
<dbReference type="PANTHER" id="PTHR33112:SF15">
    <property type="entry name" value="HETEROKARYON INCOMPATIBILITY DOMAIN-CONTAINING PROTEIN"/>
    <property type="match status" value="1"/>
</dbReference>
<organism evidence="1 2">
    <name type="scientific">Lophiotrema nucula</name>
    <dbReference type="NCBI Taxonomy" id="690887"/>
    <lineage>
        <taxon>Eukaryota</taxon>
        <taxon>Fungi</taxon>
        <taxon>Dikarya</taxon>
        <taxon>Ascomycota</taxon>
        <taxon>Pezizomycotina</taxon>
        <taxon>Dothideomycetes</taxon>
        <taxon>Pleosporomycetidae</taxon>
        <taxon>Pleosporales</taxon>
        <taxon>Lophiotremataceae</taxon>
        <taxon>Lophiotrema</taxon>
    </lineage>
</organism>
<keyword evidence="2" id="KW-1185">Reference proteome</keyword>
<dbReference type="PANTHER" id="PTHR33112">
    <property type="entry name" value="DOMAIN PROTEIN, PUTATIVE-RELATED"/>
    <property type="match status" value="1"/>
</dbReference>
<evidence type="ECO:0000313" key="1">
    <source>
        <dbReference type="EMBL" id="KAF2108727.1"/>
    </source>
</evidence>
<evidence type="ECO:0000313" key="2">
    <source>
        <dbReference type="Proteomes" id="UP000799770"/>
    </source>
</evidence>
<accession>A0A6A5YQN5</accession>
<dbReference type="OrthoDB" id="3695242at2759"/>
<sequence>MRLTALLHETEFDKEDDLEKQAPAALARPAERYRAWRRLVNLYSGCSLTYESDALPAISGLARRFQEVVEDEYLAGLWLKDLPNGLLWFSNYTGDGAFTSQNFDGAPYWSWASRRRSAQYSILSQFLRMRECYFSVVKTSIQNTGPEPDRANDAFLRLSGYLRASHRRPSSCYPDPRGRLPYGGFFDVYDDVRYYDSSQPSGIFHFLIGSEYVLRSGWIVLAGLILLPTGQVPNKYRRIGIFRHPWKPFLEVTSQDSLDQRMIEDEETVPRVQGF</sequence>
<reference evidence="1" key="1">
    <citation type="journal article" date="2020" name="Stud. Mycol.">
        <title>101 Dothideomycetes genomes: a test case for predicting lifestyles and emergence of pathogens.</title>
        <authorList>
            <person name="Haridas S."/>
            <person name="Albert R."/>
            <person name="Binder M."/>
            <person name="Bloem J."/>
            <person name="Labutti K."/>
            <person name="Salamov A."/>
            <person name="Andreopoulos B."/>
            <person name="Baker S."/>
            <person name="Barry K."/>
            <person name="Bills G."/>
            <person name="Bluhm B."/>
            <person name="Cannon C."/>
            <person name="Castanera R."/>
            <person name="Culley D."/>
            <person name="Daum C."/>
            <person name="Ezra D."/>
            <person name="Gonzalez J."/>
            <person name="Henrissat B."/>
            <person name="Kuo A."/>
            <person name="Liang C."/>
            <person name="Lipzen A."/>
            <person name="Lutzoni F."/>
            <person name="Magnuson J."/>
            <person name="Mondo S."/>
            <person name="Nolan M."/>
            <person name="Ohm R."/>
            <person name="Pangilinan J."/>
            <person name="Park H.-J."/>
            <person name="Ramirez L."/>
            <person name="Alfaro M."/>
            <person name="Sun H."/>
            <person name="Tritt A."/>
            <person name="Yoshinaga Y."/>
            <person name="Zwiers L.-H."/>
            <person name="Turgeon B."/>
            <person name="Goodwin S."/>
            <person name="Spatafora J."/>
            <person name="Crous P."/>
            <person name="Grigoriev I."/>
        </authorList>
    </citation>
    <scope>NUCLEOTIDE SEQUENCE</scope>
    <source>
        <strain evidence="1">CBS 627.86</strain>
    </source>
</reference>
<dbReference type="Proteomes" id="UP000799770">
    <property type="component" value="Unassembled WGS sequence"/>
</dbReference>
<name>A0A6A5YQN5_9PLEO</name>